<dbReference type="RefSeq" id="WP_065824270.1">
    <property type="nucleotide sequence ID" value="NZ_CAWMQZ010000178.1"/>
</dbReference>
<dbReference type="EMBL" id="LOMY01000178">
    <property type="protein sequence ID" value="OCQ51210.1"/>
    <property type="molecule type" value="Genomic_DNA"/>
</dbReference>
<keyword evidence="4" id="KW-1185">Reference proteome</keyword>
<organism evidence="3 4">
    <name type="scientific">Photorhabdus australis subsp. thailandensis</name>
    <dbReference type="NCBI Taxonomy" id="2805096"/>
    <lineage>
        <taxon>Bacteria</taxon>
        <taxon>Pseudomonadati</taxon>
        <taxon>Pseudomonadota</taxon>
        <taxon>Gammaproteobacteria</taxon>
        <taxon>Enterobacterales</taxon>
        <taxon>Morganellaceae</taxon>
        <taxon>Photorhabdus</taxon>
    </lineage>
</organism>
<accession>A0A1C0TZW3</accession>
<reference evidence="3 4" key="1">
    <citation type="submission" date="2015-12" db="EMBL/GenBank/DDBJ databases">
        <title>Genome comparisons provide insights into the role of secondary metabolites in the pathogenic phase of the Photorhabdus life cycle.</title>
        <authorList>
            <person name="Tobias N.J."/>
            <person name="Mishra B."/>
            <person name="Gupta D.K."/>
            <person name="Thines M."/>
            <person name="Stinear T.P."/>
            <person name="Bode H.B."/>
        </authorList>
    </citation>
    <scope>NUCLEOTIDE SEQUENCE [LARGE SCALE GENOMIC DNA]</scope>
    <source>
        <strain evidence="3 4">PB68.1</strain>
    </source>
</reference>
<name>A0A1C0TZW3_9GAMM</name>
<comment type="caution">
    <text evidence="3">The sequence shown here is derived from an EMBL/GenBank/DDBJ whole genome shotgun (WGS) entry which is preliminary data.</text>
</comment>
<feature type="signal peptide" evidence="2">
    <location>
        <begin position="1"/>
        <end position="21"/>
    </location>
</feature>
<sequence precursor="true">MTRLGLSVTVLSLLFSGAVLAAPATPMTQSSNTQMTSSHMEKTADHNGKQSDKTTTKHSNHKVMKKKEEAKKTH</sequence>
<feature type="chain" id="PRO_5008646638" description="Pentapeptide MXKDX repeat protein" evidence="2">
    <location>
        <begin position="22"/>
        <end position="74"/>
    </location>
</feature>
<proteinExistence type="predicted"/>
<feature type="region of interest" description="Disordered" evidence="1">
    <location>
        <begin position="22"/>
        <end position="74"/>
    </location>
</feature>
<evidence type="ECO:0000256" key="1">
    <source>
        <dbReference type="SAM" id="MobiDB-lite"/>
    </source>
</evidence>
<dbReference type="PATRIC" id="fig|286156.4.peg.4174"/>
<evidence type="ECO:0000256" key="2">
    <source>
        <dbReference type="SAM" id="SignalP"/>
    </source>
</evidence>
<gene>
    <name evidence="3" type="ORF">Ppb6_03619</name>
</gene>
<feature type="compositionally biased region" description="Basic and acidic residues" evidence="1">
    <location>
        <begin position="39"/>
        <end position="55"/>
    </location>
</feature>
<dbReference type="Proteomes" id="UP000093476">
    <property type="component" value="Unassembled WGS sequence"/>
</dbReference>
<dbReference type="AlphaFoldDB" id="A0A1C0TZW3"/>
<keyword evidence="2" id="KW-0732">Signal</keyword>
<evidence type="ECO:0008006" key="5">
    <source>
        <dbReference type="Google" id="ProtNLM"/>
    </source>
</evidence>
<evidence type="ECO:0000313" key="4">
    <source>
        <dbReference type="Proteomes" id="UP000093476"/>
    </source>
</evidence>
<evidence type="ECO:0000313" key="3">
    <source>
        <dbReference type="EMBL" id="OCQ51210.1"/>
    </source>
</evidence>
<feature type="compositionally biased region" description="Basic residues" evidence="1">
    <location>
        <begin position="56"/>
        <end position="65"/>
    </location>
</feature>
<protein>
    <recommendedName>
        <fullName evidence="5">Pentapeptide MXKDX repeat protein</fullName>
    </recommendedName>
</protein>
<feature type="compositionally biased region" description="Low complexity" evidence="1">
    <location>
        <begin position="25"/>
        <end position="38"/>
    </location>
</feature>